<comment type="caution">
    <text evidence="1">The sequence shown here is derived from an EMBL/GenBank/DDBJ whole genome shotgun (WGS) entry which is preliminary data.</text>
</comment>
<dbReference type="EMBL" id="MU266375">
    <property type="protein sequence ID" value="KAH7926895.1"/>
    <property type="molecule type" value="Genomic_DNA"/>
</dbReference>
<dbReference type="Proteomes" id="UP000790709">
    <property type="component" value="Unassembled WGS sequence"/>
</dbReference>
<accession>A0ACB8BLW8</accession>
<gene>
    <name evidence="1" type="ORF">BV22DRAFT_319529</name>
</gene>
<protein>
    <submittedName>
        <fullName evidence="1">Uncharacterized protein</fullName>
    </submittedName>
</protein>
<organism evidence="1 2">
    <name type="scientific">Leucogyrophana mollusca</name>
    <dbReference type="NCBI Taxonomy" id="85980"/>
    <lineage>
        <taxon>Eukaryota</taxon>
        <taxon>Fungi</taxon>
        <taxon>Dikarya</taxon>
        <taxon>Basidiomycota</taxon>
        <taxon>Agaricomycotina</taxon>
        <taxon>Agaricomycetes</taxon>
        <taxon>Agaricomycetidae</taxon>
        <taxon>Boletales</taxon>
        <taxon>Boletales incertae sedis</taxon>
        <taxon>Leucogyrophana</taxon>
    </lineage>
</organism>
<proteinExistence type="predicted"/>
<evidence type="ECO:0000313" key="2">
    <source>
        <dbReference type="Proteomes" id="UP000790709"/>
    </source>
</evidence>
<name>A0ACB8BLW8_9AGAM</name>
<evidence type="ECO:0000313" key="1">
    <source>
        <dbReference type="EMBL" id="KAH7926895.1"/>
    </source>
</evidence>
<reference evidence="1" key="1">
    <citation type="journal article" date="2021" name="New Phytol.">
        <title>Evolutionary innovations through gain and loss of genes in the ectomycorrhizal Boletales.</title>
        <authorList>
            <person name="Wu G."/>
            <person name="Miyauchi S."/>
            <person name="Morin E."/>
            <person name="Kuo A."/>
            <person name="Drula E."/>
            <person name="Varga T."/>
            <person name="Kohler A."/>
            <person name="Feng B."/>
            <person name="Cao Y."/>
            <person name="Lipzen A."/>
            <person name="Daum C."/>
            <person name="Hundley H."/>
            <person name="Pangilinan J."/>
            <person name="Johnson J."/>
            <person name="Barry K."/>
            <person name="LaButti K."/>
            <person name="Ng V."/>
            <person name="Ahrendt S."/>
            <person name="Min B."/>
            <person name="Choi I.G."/>
            <person name="Park H."/>
            <person name="Plett J.M."/>
            <person name="Magnuson J."/>
            <person name="Spatafora J.W."/>
            <person name="Nagy L.G."/>
            <person name="Henrissat B."/>
            <person name="Grigoriev I.V."/>
            <person name="Yang Z.L."/>
            <person name="Xu J."/>
            <person name="Martin F.M."/>
        </authorList>
    </citation>
    <scope>NUCLEOTIDE SEQUENCE</scope>
    <source>
        <strain evidence="1">KUC20120723A-06</strain>
    </source>
</reference>
<keyword evidence="2" id="KW-1185">Reference proteome</keyword>
<sequence>MPMGGRSRCCIRKADEVLQGGWHIPMHPRSIGYLLHQQGEQRGVRRGDPLYIQVHNTWFTRGWTLIAPHRIKSYGKGWRPLGVGLAYDSKASVLDERIMSAVSRVTKISAEELTVFEAGTDMIDVKMTWAAKRQTTRQGGCAYAVLDIPDVSMAVAYERGTRRGVGW</sequence>